<evidence type="ECO:0000313" key="2">
    <source>
        <dbReference type="Proteomes" id="UP000828251"/>
    </source>
</evidence>
<evidence type="ECO:0000313" key="1">
    <source>
        <dbReference type="EMBL" id="KAH1098975.1"/>
    </source>
</evidence>
<name>A0A9D4AAB3_9ROSI</name>
<keyword evidence="2" id="KW-1185">Reference proteome</keyword>
<comment type="caution">
    <text evidence="1">The sequence shown here is derived from an EMBL/GenBank/DDBJ whole genome shotgun (WGS) entry which is preliminary data.</text>
</comment>
<gene>
    <name evidence="1" type="ORF">J1N35_015896</name>
</gene>
<dbReference type="OrthoDB" id="1002706at2759"/>
<accession>A0A9D4AAB3</accession>
<organism evidence="1 2">
    <name type="scientific">Gossypium stocksii</name>
    <dbReference type="NCBI Taxonomy" id="47602"/>
    <lineage>
        <taxon>Eukaryota</taxon>
        <taxon>Viridiplantae</taxon>
        <taxon>Streptophyta</taxon>
        <taxon>Embryophyta</taxon>
        <taxon>Tracheophyta</taxon>
        <taxon>Spermatophyta</taxon>
        <taxon>Magnoliopsida</taxon>
        <taxon>eudicotyledons</taxon>
        <taxon>Gunneridae</taxon>
        <taxon>Pentapetalae</taxon>
        <taxon>rosids</taxon>
        <taxon>malvids</taxon>
        <taxon>Malvales</taxon>
        <taxon>Malvaceae</taxon>
        <taxon>Malvoideae</taxon>
        <taxon>Gossypium</taxon>
    </lineage>
</organism>
<dbReference type="Proteomes" id="UP000828251">
    <property type="component" value="Unassembled WGS sequence"/>
</dbReference>
<proteinExistence type="predicted"/>
<dbReference type="AlphaFoldDB" id="A0A9D4AAB3"/>
<protein>
    <submittedName>
        <fullName evidence="1">Uncharacterized protein</fullName>
    </submittedName>
</protein>
<dbReference type="EMBL" id="JAIQCV010000005">
    <property type="protein sequence ID" value="KAH1098975.1"/>
    <property type="molecule type" value="Genomic_DNA"/>
</dbReference>
<sequence>MASSPLSSMESLRVRDIQPADSAWDVPLVDGLMVPSNVSRILGIPVSLFPTSDRLIWHDEKHGIFMVKYAYHLAFDTVESGRYAAIDGPWLKLWNSTFPLKV</sequence>
<reference evidence="1 2" key="1">
    <citation type="journal article" date="2021" name="Plant Biotechnol. J.">
        <title>Multi-omics assisted identification of the key and species-specific regulatory components of drought-tolerant mechanisms in Gossypium stocksii.</title>
        <authorList>
            <person name="Yu D."/>
            <person name="Ke L."/>
            <person name="Zhang D."/>
            <person name="Wu Y."/>
            <person name="Sun Y."/>
            <person name="Mei J."/>
            <person name="Sun J."/>
            <person name="Sun Y."/>
        </authorList>
    </citation>
    <scope>NUCLEOTIDE SEQUENCE [LARGE SCALE GENOMIC DNA]</scope>
    <source>
        <strain evidence="2">cv. E1</strain>
        <tissue evidence="1">Leaf</tissue>
    </source>
</reference>